<evidence type="ECO:0000313" key="3">
    <source>
        <dbReference type="Proteomes" id="UP000239735"/>
    </source>
</evidence>
<dbReference type="AlphaFoldDB" id="A0A2N9LXQ7"/>
<gene>
    <name evidence="2" type="ORF">SBA5_620007</name>
</gene>
<proteinExistence type="predicted"/>
<sequence>MTLKPQIQTAFDFAARVAQAYAALIETADREIGLGGKLFYAGELDDAGQACVAAANIAGAATLAASADRDAQKQALRDGVADFLVNSLDEVLRILKNELRKRETVSVCVSLPPETVESEMKERGVQPDLLRGGLSIAAYHEALIFREGDETEFDLRKIPAIVTWRVESGLPRELAKLDEIALGCLDENEWEARRWLRLSPRYLGRLAQGLRLLASHREFAACFWEQLTERIDHREITFAFETCSYFRGIHDRFRYDPDKH</sequence>
<dbReference type="Gene3D" id="3.40.50.10730">
    <property type="entry name" value="Urocanase like domains"/>
    <property type="match status" value="1"/>
</dbReference>
<evidence type="ECO:0000313" key="2">
    <source>
        <dbReference type="EMBL" id="SPE28010.1"/>
    </source>
</evidence>
<reference evidence="3" key="1">
    <citation type="submission" date="2018-02" db="EMBL/GenBank/DDBJ databases">
        <authorList>
            <person name="Hausmann B."/>
        </authorList>
    </citation>
    <scope>NUCLEOTIDE SEQUENCE [LARGE SCALE GENOMIC DNA]</scope>
    <source>
        <strain evidence="3">Peat soil MAG SbA5</strain>
    </source>
</reference>
<feature type="domain" description="Urocanase Rossmann-like" evidence="1">
    <location>
        <begin position="23"/>
        <end position="130"/>
    </location>
</feature>
<dbReference type="Proteomes" id="UP000239735">
    <property type="component" value="Unassembled WGS sequence"/>
</dbReference>
<dbReference type="InterPro" id="IPR035085">
    <property type="entry name" value="Urocanase_Rossmann-like"/>
</dbReference>
<name>A0A2N9LXQ7_9BACT</name>
<dbReference type="InterPro" id="IPR038364">
    <property type="entry name" value="Urocanase_central_sf"/>
</dbReference>
<organism evidence="2 3">
    <name type="scientific">Candidatus Sulfuritelmatomonas gaucii</name>
    <dbReference type="NCBI Taxonomy" id="2043161"/>
    <lineage>
        <taxon>Bacteria</taxon>
        <taxon>Pseudomonadati</taxon>
        <taxon>Acidobacteriota</taxon>
        <taxon>Terriglobia</taxon>
        <taxon>Terriglobales</taxon>
        <taxon>Acidobacteriaceae</taxon>
        <taxon>Candidatus Sulfuritelmatomonas</taxon>
    </lineage>
</organism>
<dbReference type="Pfam" id="PF01175">
    <property type="entry name" value="Urocanase"/>
    <property type="match status" value="1"/>
</dbReference>
<protein>
    <recommendedName>
        <fullName evidence="1">Urocanase Rossmann-like domain-containing protein</fullName>
    </recommendedName>
</protein>
<dbReference type="EMBL" id="OKRB01000122">
    <property type="protein sequence ID" value="SPE28010.1"/>
    <property type="molecule type" value="Genomic_DNA"/>
</dbReference>
<evidence type="ECO:0000259" key="1">
    <source>
        <dbReference type="Pfam" id="PF01175"/>
    </source>
</evidence>
<dbReference type="SUPFAM" id="SSF111326">
    <property type="entry name" value="Urocanase"/>
    <property type="match status" value="1"/>
</dbReference>
<accession>A0A2N9LXQ7</accession>
<dbReference type="InterPro" id="IPR036190">
    <property type="entry name" value="Urocanase_sf"/>
</dbReference>